<evidence type="ECO:0000259" key="9">
    <source>
        <dbReference type="Pfam" id="PF00150"/>
    </source>
</evidence>
<dbReference type="RefSeq" id="WP_200755628.1">
    <property type="nucleotide sequence ID" value="NZ_AP023322.1"/>
</dbReference>
<name>A0A7G1HU81_9BACT</name>
<evidence type="ECO:0000256" key="5">
    <source>
        <dbReference type="ARBA" id="ARBA00023295"/>
    </source>
</evidence>
<dbReference type="GO" id="GO:0005576">
    <property type="term" value="C:extracellular region"/>
    <property type="evidence" value="ECO:0007669"/>
    <property type="project" value="TreeGrafter"/>
</dbReference>
<dbReference type="SUPFAM" id="SSF51445">
    <property type="entry name" value="(Trans)glycosidases"/>
    <property type="match status" value="1"/>
</dbReference>
<keyword evidence="3" id="KW-0136">Cellulose degradation</keyword>
<comment type="similarity">
    <text evidence="1 7">Belongs to the glycosyl hydrolase 5 (cellulase A) family.</text>
</comment>
<feature type="signal peptide" evidence="8">
    <location>
        <begin position="1"/>
        <end position="35"/>
    </location>
</feature>
<evidence type="ECO:0000313" key="10">
    <source>
        <dbReference type="EMBL" id="BCI62563.1"/>
    </source>
</evidence>
<keyword evidence="4" id="KW-0119">Carbohydrate metabolism</keyword>
<evidence type="ECO:0000256" key="7">
    <source>
        <dbReference type="RuleBase" id="RU361153"/>
    </source>
</evidence>
<dbReference type="InterPro" id="IPR018087">
    <property type="entry name" value="Glyco_hydro_5_CS"/>
</dbReference>
<keyword evidence="2 7" id="KW-0378">Hydrolase</keyword>
<reference evidence="11" key="1">
    <citation type="submission" date="2020-07" db="EMBL/GenBank/DDBJ databases">
        <title>Complete genome sequencing of Coprobacter sp. strain 2CBH44.</title>
        <authorList>
            <person name="Sakamoto M."/>
            <person name="Murakami T."/>
            <person name="Mori H."/>
        </authorList>
    </citation>
    <scope>NUCLEOTIDE SEQUENCE [LARGE SCALE GENOMIC DNA]</scope>
    <source>
        <strain evidence="11">2CBH44</strain>
    </source>
</reference>
<keyword evidence="5 7" id="KW-0326">Glycosidase</keyword>
<dbReference type="GO" id="GO:0030245">
    <property type="term" value="P:cellulose catabolic process"/>
    <property type="evidence" value="ECO:0007669"/>
    <property type="project" value="UniProtKB-KW"/>
</dbReference>
<accession>A0A7G1HU81</accession>
<dbReference type="KEGG" id="copr:Cop2CBH44_09160"/>
<organism evidence="10 11">
    <name type="scientific">Coprobacter secundus subsp. similis</name>
    <dbReference type="NCBI Taxonomy" id="2751153"/>
    <lineage>
        <taxon>Bacteria</taxon>
        <taxon>Pseudomonadati</taxon>
        <taxon>Bacteroidota</taxon>
        <taxon>Bacteroidia</taxon>
        <taxon>Bacteroidales</taxon>
        <taxon>Barnesiellaceae</taxon>
        <taxon>Coprobacter</taxon>
    </lineage>
</organism>
<evidence type="ECO:0000256" key="8">
    <source>
        <dbReference type="SAM" id="SignalP"/>
    </source>
</evidence>
<evidence type="ECO:0000256" key="2">
    <source>
        <dbReference type="ARBA" id="ARBA00022801"/>
    </source>
</evidence>
<protein>
    <submittedName>
        <fullName evidence="10">Endoglucanase</fullName>
    </submittedName>
</protein>
<dbReference type="AlphaFoldDB" id="A0A7G1HU81"/>
<dbReference type="PROSITE" id="PS00659">
    <property type="entry name" value="GLYCOSYL_HYDROL_F5"/>
    <property type="match status" value="1"/>
</dbReference>
<evidence type="ECO:0000256" key="1">
    <source>
        <dbReference type="ARBA" id="ARBA00005641"/>
    </source>
</evidence>
<dbReference type="Gene3D" id="3.20.20.80">
    <property type="entry name" value="Glycosidases"/>
    <property type="match status" value="1"/>
</dbReference>
<dbReference type="InterPro" id="IPR017853">
    <property type="entry name" value="GH"/>
</dbReference>
<dbReference type="PANTHER" id="PTHR31297:SF41">
    <property type="entry name" value="ENDOGLUCANASE, PUTATIVE (AFU_ORTHOLOGUE AFUA_5G01830)-RELATED"/>
    <property type="match status" value="1"/>
</dbReference>
<evidence type="ECO:0000313" key="11">
    <source>
        <dbReference type="Proteomes" id="UP000594042"/>
    </source>
</evidence>
<feature type="domain" description="Glycoside hydrolase family 5" evidence="9">
    <location>
        <begin position="92"/>
        <end position="391"/>
    </location>
</feature>
<dbReference type="Proteomes" id="UP000594042">
    <property type="component" value="Chromosome"/>
</dbReference>
<keyword evidence="8" id="KW-0732">Signal</keyword>
<dbReference type="Pfam" id="PF00150">
    <property type="entry name" value="Cellulase"/>
    <property type="match status" value="1"/>
</dbReference>
<dbReference type="GO" id="GO:0009986">
    <property type="term" value="C:cell surface"/>
    <property type="evidence" value="ECO:0007669"/>
    <property type="project" value="TreeGrafter"/>
</dbReference>
<keyword evidence="11" id="KW-1185">Reference proteome</keyword>
<feature type="chain" id="PRO_5028847733" evidence="8">
    <location>
        <begin position="36"/>
        <end position="413"/>
    </location>
</feature>
<gene>
    <name evidence="10" type="ORF">Cop2CBH44_09160</name>
</gene>
<evidence type="ECO:0000256" key="4">
    <source>
        <dbReference type="ARBA" id="ARBA00023277"/>
    </source>
</evidence>
<dbReference type="GO" id="GO:0008422">
    <property type="term" value="F:beta-glucosidase activity"/>
    <property type="evidence" value="ECO:0007669"/>
    <property type="project" value="TreeGrafter"/>
</dbReference>
<dbReference type="InterPro" id="IPR001547">
    <property type="entry name" value="Glyco_hydro_5"/>
</dbReference>
<evidence type="ECO:0000256" key="3">
    <source>
        <dbReference type="ARBA" id="ARBA00023001"/>
    </source>
</evidence>
<evidence type="ECO:0000256" key="6">
    <source>
        <dbReference type="ARBA" id="ARBA00023326"/>
    </source>
</evidence>
<sequence>MKTKNKKFCLNVRFLFKRLCCVAILCLLLFAPACSENKEDNPIEGISQIDWENVPFEISSGVNISCWISQTNVLGKDRPTIEKKQTAYFLKKDVRKLADMGFDHIRLPVDESELFSEDGSWNKEVRQYIHDAIAWCSEYNLRVILDFHILRSHYFNDTENMTLWKDVKEQDKFVAMWKKIVGEYGQYPIGLLAFELLNEPVSGDNPDNWNKLYMRVLTELRKSQPNRLIIIDSGDHASIKGLTSLEVPANDKNLMLTFHSYTPYLLTHYKASWLKLKDIEVDVNYPGQLIEQSALDKYADNRELYNVLRYYGMDKDINGQYTTFKVYNQEVLEEGLSVALQKSRETGLKLHCGEFGCIDGTEKDIQVAWFNDMVTIFKKYNIAFSVWGYKSNFGIFNENGTVKDQRIIDALTK</sequence>
<dbReference type="PANTHER" id="PTHR31297">
    <property type="entry name" value="GLUCAN ENDO-1,6-BETA-GLUCOSIDASE B"/>
    <property type="match status" value="1"/>
</dbReference>
<dbReference type="EMBL" id="AP023322">
    <property type="protein sequence ID" value="BCI62563.1"/>
    <property type="molecule type" value="Genomic_DNA"/>
</dbReference>
<keyword evidence="6" id="KW-0624">Polysaccharide degradation</keyword>
<dbReference type="InterPro" id="IPR050386">
    <property type="entry name" value="Glycosyl_hydrolase_5"/>
</dbReference>
<proteinExistence type="inferred from homology"/>